<evidence type="ECO:0000256" key="4">
    <source>
        <dbReference type="ARBA" id="ARBA00022989"/>
    </source>
</evidence>
<protein>
    <recommendedName>
        <fullName evidence="7">Phosphatidic acid phosphatase type 2/haloperoxidase domain-containing protein</fullName>
    </recommendedName>
</protein>
<evidence type="ECO:0000256" key="5">
    <source>
        <dbReference type="ARBA" id="ARBA00023136"/>
    </source>
</evidence>
<dbReference type="Pfam" id="PF01569">
    <property type="entry name" value="PAP2"/>
    <property type="match status" value="1"/>
</dbReference>
<dbReference type="GO" id="GO:0008195">
    <property type="term" value="F:phosphatidate phosphatase activity"/>
    <property type="evidence" value="ECO:0007669"/>
    <property type="project" value="TreeGrafter"/>
</dbReference>
<feature type="transmembrane region" description="Helical" evidence="6">
    <location>
        <begin position="105"/>
        <end position="125"/>
    </location>
</feature>
<dbReference type="Gene3D" id="1.20.144.10">
    <property type="entry name" value="Phosphatidic acid phosphatase type 2/haloperoxidase"/>
    <property type="match status" value="1"/>
</dbReference>
<feature type="transmembrane region" description="Helical" evidence="6">
    <location>
        <begin position="169"/>
        <end position="195"/>
    </location>
</feature>
<keyword evidence="5 6" id="KW-0472">Membrane</keyword>
<evidence type="ECO:0000313" key="8">
    <source>
        <dbReference type="EMBL" id="CUS08261.1"/>
    </source>
</evidence>
<dbReference type="CDD" id="cd03390">
    <property type="entry name" value="PAP2_containing_1_like"/>
    <property type="match status" value="1"/>
</dbReference>
<evidence type="ECO:0000256" key="1">
    <source>
        <dbReference type="ARBA" id="ARBA00004141"/>
    </source>
</evidence>
<evidence type="ECO:0000259" key="7">
    <source>
        <dbReference type="SMART" id="SM00014"/>
    </source>
</evidence>
<dbReference type="SUPFAM" id="SSF48317">
    <property type="entry name" value="Acid phosphatase/Vanadium-dependent haloperoxidase"/>
    <property type="match status" value="1"/>
</dbReference>
<evidence type="ECO:0000256" key="2">
    <source>
        <dbReference type="ARBA" id="ARBA00008816"/>
    </source>
</evidence>
<dbReference type="PANTHER" id="PTHR10165:SF84">
    <property type="entry name" value="PHOSPHATIDIC ACID PHOSPHATASE BETA"/>
    <property type="match status" value="1"/>
</dbReference>
<keyword evidence="3 6" id="KW-0812">Transmembrane</keyword>
<keyword evidence="9" id="KW-1185">Reference proteome</keyword>
<evidence type="ECO:0000256" key="6">
    <source>
        <dbReference type="SAM" id="Phobius"/>
    </source>
</evidence>
<comment type="similarity">
    <text evidence="2">Belongs to the PA-phosphatase related phosphoesterase family.</text>
</comment>
<comment type="subcellular location">
    <subcellularLocation>
        <location evidence="1">Membrane</location>
        <topology evidence="1">Multi-pass membrane protein</topology>
    </subcellularLocation>
</comment>
<feature type="transmembrane region" description="Helical" evidence="6">
    <location>
        <begin position="359"/>
        <end position="380"/>
    </location>
</feature>
<gene>
    <name evidence="8" type="ORF">GSTUAT00007655001</name>
</gene>
<dbReference type="Proteomes" id="UP001412239">
    <property type="component" value="Unassembled WGS sequence"/>
</dbReference>
<reference evidence="8" key="1">
    <citation type="submission" date="2015-10" db="EMBL/GenBank/DDBJ databases">
        <authorList>
            <person name="Regsiter A."/>
            <person name="william w."/>
        </authorList>
    </citation>
    <scope>NUCLEOTIDE SEQUENCE</scope>
    <source>
        <strain evidence="8">Montdore</strain>
    </source>
</reference>
<dbReference type="SMART" id="SM00014">
    <property type="entry name" value="acidPPc"/>
    <property type="match status" value="1"/>
</dbReference>
<keyword evidence="4 6" id="KW-1133">Transmembrane helix</keyword>
<dbReference type="EMBL" id="LN891142">
    <property type="protein sequence ID" value="CUS08261.1"/>
    <property type="molecule type" value="Genomic_DNA"/>
</dbReference>
<feature type="domain" description="Phosphatidic acid phosphatase type 2/haloperoxidase" evidence="7">
    <location>
        <begin position="223"/>
        <end position="377"/>
    </location>
</feature>
<dbReference type="GO" id="GO:0016020">
    <property type="term" value="C:membrane"/>
    <property type="evidence" value="ECO:0007669"/>
    <property type="project" value="UniProtKB-SubCell"/>
</dbReference>
<sequence length="497" mass="54785">MYEYFFYGREVDSCLINHHCYLPQLPNQKAVMSGFLGRFQRGASRATEKHIHPDTPRAITTNPNGLGQIHTGAAATAGDVEAGDEYEGWVDPYGGPPTVKLWFKWYWHDVLAFIFLAAISLWLLMWSPIPYRKLFAVTVNPGNLVPEDGSSEIINPAFAYPKRKQIVPIIADAMIAIFAPITSIVLINIVGIATYGPHGKRIHMAGKRGGAFLGRGSFWNVNNGCMGVIYSVMTGASLQIIIKLVIGGLRPHFLTVCDPQMDGVQGMGYGRLYFDTSVCRDNTDPKRRDEIANAMQSFPSGHSIAAWAGLFYLSLYFNAHLKIFSNYHPSYWKLLLFVTPMLAATLIVGSLSLDMSHNWYDIVVGSIMGVVMAILSYRMCFAAVWDFRFNHIPLARDPRIPGFGYNMEELEDWSGGCATRRGGWGVARRYATFSRGWGAPGDCAFQSVGVSTGLGGVDSAGGRRHHCHDREYPGGPCSEESAARELAVLNVARGPPV</sequence>
<dbReference type="InterPro" id="IPR000326">
    <property type="entry name" value="PAP2/HPO"/>
</dbReference>
<organism evidence="8 9">
    <name type="scientific">Tuber aestivum</name>
    <name type="common">summer truffle</name>
    <dbReference type="NCBI Taxonomy" id="59557"/>
    <lineage>
        <taxon>Eukaryota</taxon>
        <taxon>Fungi</taxon>
        <taxon>Dikarya</taxon>
        <taxon>Ascomycota</taxon>
        <taxon>Pezizomycotina</taxon>
        <taxon>Pezizomycetes</taxon>
        <taxon>Pezizales</taxon>
        <taxon>Tuberaceae</taxon>
        <taxon>Tuber</taxon>
    </lineage>
</organism>
<accession>A0A292PNB0</accession>
<evidence type="ECO:0000256" key="3">
    <source>
        <dbReference type="ARBA" id="ARBA00022692"/>
    </source>
</evidence>
<name>A0A292PNB0_9PEZI</name>
<dbReference type="GO" id="GO:0006644">
    <property type="term" value="P:phospholipid metabolic process"/>
    <property type="evidence" value="ECO:0007669"/>
    <property type="project" value="InterPro"/>
</dbReference>
<feature type="transmembrane region" description="Helical" evidence="6">
    <location>
        <begin position="331"/>
        <end position="353"/>
    </location>
</feature>
<dbReference type="GO" id="GO:0046839">
    <property type="term" value="P:phospholipid dephosphorylation"/>
    <property type="evidence" value="ECO:0007669"/>
    <property type="project" value="TreeGrafter"/>
</dbReference>
<dbReference type="InterPro" id="IPR043216">
    <property type="entry name" value="PAP-like"/>
</dbReference>
<dbReference type="PANTHER" id="PTHR10165">
    <property type="entry name" value="LIPID PHOSPHATE PHOSPHATASE"/>
    <property type="match status" value="1"/>
</dbReference>
<evidence type="ECO:0000313" key="9">
    <source>
        <dbReference type="Proteomes" id="UP001412239"/>
    </source>
</evidence>
<dbReference type="InterPro" id="IPR036938">
    <property type="entry name" value="PAP2/HPO_sf"/>
</dbReference>
<dbReference type="AlphaFoldDB" id="A0A292PNB0"/>
<proteinExistence type="inferred from homology"/>
<feature type="transmembrane region" description="Helical" evidence="6">
    <location>
        <begin position="301"/>
        <end position="319"/>
    </location>
</feature>